<evidence type="ECO:0000313" key="2">
    <source>
        <dbReference type="Proteomes" id="UP001057402"/>
    </source>
</evidence>
<keyword evidence="2" id="KW-1185">Reference proteome</keyword>
<proteinExistence type="predicted"/>
<gene>
    <name evidence="1" type="ORF">MLD38_022735</name>
</gene>
<comment type="caution">
    <text evidence="1">The sequence shown here is derived from an EMBL/GenBank/DDBJ whole genome shotgun (WGS) entry which is preliminary data.</text>
</comment>
<sequence length="433" mass="47421">MEMNGCATKLSVDRAEPKLVPPAAETKKGLYFLSNLDQNIAVIIRTIYCFKSEGKGNEGSADAIAGSLSKVLVEYYPLAGRLTISPEGKLIVDCTGEGAVFVEAVAECDMADIGDITKPDPETLGKLVYDIPGAKNILEMPPLVAQVTKFKCGGFVLGLCVNHCMFDGISAMEFVNSWGEMARGLPLSIPPFLDRAVLKARDPPRIEHVHQEFAEIKDTSCIADLYAADEMKYQTFFFDPEKLRRIKASVLESGELDKCTTFEALSGFVWQARTKALGMLPDQSTKLLFAVDGRAKFEPPLPKGYFGNAIVLTNSISRAGDLVDKPVSYGVGLVQDAIRMVTDGYMRSAIDYFEVTRARPSLACTLLITTWSRLSFHTTDFGWGEPVLTGPVSLPEKEVILFLSHGKERRSINVLLGLPAPAMKIFQGLMKEI</sequence>
<accession>A0ACB9QNN6</accession>
<reference evidence="2" key="1">
    <citation type="journal article" date="2023" name="Front. Plant Sci.">
        <title>Chromosomal-level genome assembly of Melastoma candidum provides insights into trichome evolution.</title>
        <authorList>
            <person name="Zhong Y."/>
            <person name="Wu W."/>
            <person name="Sun C."/>
            <person name="Zou P."/>
            <person name="Liu Y."/>
            <person name="Dai S."/>
            <person name="Zhou R."/>
        </authorList>
    </citation>
    <scope>NUCLEOTIDE SEQUENCE [LARGE SCALE GENOMIC DNA]</scope>
</reference>
<dbReference type="EMBL" id="CM042885">
    <property type="protein sequence ID" value="KAI4366935.1"/>
    <property type="molecule type" value="Genomic_DNA"/>
</dbReference>
<evidence type="ECO:0000313" key="1">
    <source>
        <dbReference type="EMBL" id="KAI4366935.1"/>
    </source>
</evidence>
<name>A0ACB9QNN6_9MYRT</name>
<organism evidence="1 2">
    <name type="scientific">Melastoma candidum</name>
    <dbReference type="NCBI Taxonomy" id="119954"/>
    <lineage>
        <taxon>Eukaryota</taxon>
        <taxon>Viridiplantae</taxon>
        <taxon>Streptophyta</taxon>
        <taxon>Embryophyta</taxon>
        <taxon>Tracheophyta</taxon>
        <taxon>Spermatophyta</taxon>
        <taxon>Magnoliopsida</taxon>
        <taxon>eudicotyledons</taxon>
        <taxon>Gunneridae</taxon>
        <taxon>Pentapetalae</taxon>
        <taxon>rosids</taxon>
        <taxon>malvids</taxon>
        <taxon>Myrtales</taxon>
        <taxon>Melastomataceae</taxon>
        <taxon>Melastomatoideae</taxon>
        <taxon>Melastomateae</taxon>
        <taxon>Melastoma</taxon>
    </lineage>
</organism>
<dbReference type="Proteomes" id="UP001057402">
    <property type="component" value="Chromosome 6"/>
</dbReference>
<protein>
    <submittedName>
        <fullName evidence="1">Uncharacterized protein</fullName>
    </submittedName>
</protein>